<dbReference type="Pfam" id="PF10387">
    <property type="entry name" value="DUF2442"/>
    <property type="match status" value="1"/>
</dbReference>
<dbReference type="AlphaFoldDB" id="U7D5Z4"/>
<dbReference type="SUPFAM" id="SSF143880">
    <property type="entry name" value="NE0471 N-terminal domain-like"/>
    <property type="match status" value="1"/>
</dbReference>
<dbReference type="OrthoDB" id="9803723at2"/>
<dbReference type="InterPro" id="IPR036782">
    <property type="entry name" value="NE0471-like_N"/>
</dbReference>
<comment type="caution">
    <text evidence="1">The sequence shown here is derived from an EMBL/GenBank/DDBJ whole genome shotgun (WGS) entry which is preliminary data.</text>
</comment>
<evidence type="ECO:0000313" key="2">
    <source>
        <dbReference type="Proteomes" id="UP000017148"/>
    </source>
</evidence>
<dbReference type="Gene3D" id="3.30.2020.10">
    <property type="entry name" value="NE0471-like N-terminal domain"/>
    <property type="match status" value="1"/>
</dbReference>
<evidence type="ECO:0000313" key="1">
    <source>
        <dbReference type="EMBL" id="ERP30996.1"/>
    </source>
</evidence>
<dbReference type="EMBL" id="ASJR01000023">
    <property type="protein sequence ID" value="ERP30996.1"/>
    <property type="molecule type" value="Genomic_DNA"/>
</dbReference>
<reference evidence="1 2" key="1">
    <citation type="journal article" date="2013" name="Environ. Microbiol.">
        <title>Genome analysis of Chitinivibrio alkaliphilus gen. nov., sp. nov., a novel extremely haloalkaliphilic anaerobic chitinolytic bacterium from the candidate phylum Termite Group 3.</title>
        <authorList>
            <person name="Sorokin D.Y."/>
            <person name="Gumerov V.M."/>
            <person name="Rakitin A.L."/>
            <person name="Beletsky A.V."/>
            <person name="Damste J.S."/>
            <person name="Muyzer G."/>
            <person name="Mardanov A.V."/>
            <person name="Ravin N.V."/>
        </authorList>
    </citation>
    <scope>NUCLEOTIDE SEQUENCE [LARGE SCALE GENOMIC DNA]</scope>
    <source>
        <strain evidence="1 2">ACht1</strain>
    </source>
</reference>
<organism evidence="1 2">
    <name type="scientific">Chitinivibrio alkaliphilus ACht1</name>
    <dbReference type="NCBI Taxonomy" id="1313304"/>
    <lineage>
        <taxon>Bacteria</taxon>
        <taxon>Pseudomonadati</taxon>
        <taxon>Fibrobacterota</taxon>
        <taxon>Chitinivibrionia</taxon>
        <taxon>Chitinivibrionales</taxon>
        <taxon>Chitinivibrionaceae</taxon>
        <taxon>Chitinivibrio</taxon>
    </lineage>
</organism>
<evidence type="ECO:0008006" key="3">
    <source>
        <dbReference type="Google" id="ProtNLM"/>
    </source>
</evidence>
<dbReference type="eggNOG" id="ENOG50330PJ">
    <property type="taxonomic scope" value="Bacteria"/>
</dbReference>
<dbReference type="InterPro" id="IPR018841">
    <property type="entry name" value="DUF2442"/>
</dbReference>
<gene>
    <name evidence="1" type="ORF">CALK_2133</name>
</gene>
<dbReference type="STRING" id="1313304.CALK_2133"/>
<accession>U7D5Z4</accession>
<keyword evidence="2" id="KW-1185">Reference proteome</keyword>
<dbReference type="Proteomes" id="UP000017148">
    <property type="component" value="Unassembled WGS sequence"/>
</dbReference>
<proteinExistence type="predicted"/>
<sequence length="78" mass="9083">MRIKELKANSDFTLTILTEDGREGLFDIKPYFKYPVFKELEEFSEFQKIFNGGYFVEWECGADLSADSIEANFKKLAL</sequence>
<protein>
    <recommendedName>
        <fullName evidence="3">DUF2442 domain-containing protein</fullName>
    </recommendedName>
</protein>
<dbReference type="PATRIC" id="fig|1313304.3.peg.2028"/>
<dbReference type="RefSeq" id="WP_034637778.1">
    <property type="nucleotide sequence ID" value="NZ_ASJR01000023.1"/>
</dbReference>
<name>U7D5Z4_9BACT</name>